<comment type="caution">
    <text evidence="1">The sequence shown here is derived from an EMBL/GenBank/DDBJ whole genome shotgun (WGS) entry which is preliminary data.</text>
</comment>
<gene>
    <name evidence="1" type="ORF">T10_652</name>
</gene>
<keyword evidence="2" id="KW-1185">Reference proteome</keyword>
<sequence>MDGVGEFLNTDEYHFPPKKVKKGGHASLDGSSRRNDLANRVTVLCPVFTITHLITRSLLRWISKILPLGHLSPAVPGSCTSTMSPTLGS</sequence>
<organism evidence="1 2">
    <name type="scientific">Trichinella papuae</name>
    <dbReference type="NCBI Taxonomy" id="268474"/>
    <lineage>
        <taxon>Eukaryota</taxon>
        <taxon>Metazoa</taxon>
        <taxon>Ecdysozoa</taxon>
        <taxon>Nematoda</taxon>
        <taxon>Enoplea</taxon>
        <taxon>Dorylaimia</taxon>
        <taxon>Trichinellida</taxon>
        <taxon>Trichinellidae</taxon>
        <taxon>Trichinella</taxon>
    </lineage>
</organism>
<dbReference type="Proteomes" id="UP000054843">
    <property type="component" value="Unassembled WGS sequence"/>
</dbReference>
<evidence type="ECO:0000313" key="2">
    <source>
        <dbReference type="Proteomes" id="UP000054843"/>
    </source>
</evidence>
<proteinExistence type="predicted"/>
<evidence type="ECO:0000313" key="1">
    <source>
        <dbReference type="EMBL" id="KRZ75435.1"/>
    </source>
</evidence>
<dbReference type="EMBL" id="JYDO01000038">
    <property type="protein sequence ID" value="KRZ75435.1"/>
    <property type="molecule type" value="Genomic_DNA"/>
</dbReference>
<protein>
    <submittedName>
        <fullName evidence="1">Uncharacterized protein</fullName>
    </submittedName>
</protein>
<reference evidence="1 2" key="1">
    <citation type="submission" date="2015-01" db="EMBL/GenBank/DDBJ databases">
        <title>Evolution of Trichinella species and genotypes.</title>
        <authorList>
            <person name="Korhonen P.K."/>
            <person name="Edoardo P."/>
            <person name="Giuseppe L.R."/>
            <person name="Gasser R.B."/>
        </authorList>
    </citation>
    <scope>NUCLEOTIDE SEQUENCE [LARGE SCALE GENOMIC DNA]</scope>
    <source>
        <strain evidence="1">ISS1980</strain>
    </source>
</reference>
<accession>A0A0V1MUH5</accession>
<dbReference type="AlphaFoldDB" id="A0A0V1MUH5"/>
<dbReference type="OrthoDB" id="5931898at2759"/>
<name>A0A0V1MUH5_9BILA</name>